<geneLocation type="nucleomorph" evidence="1"/>
<dbReference type="Proteomes" id="UP000243425">
    <property type="component" value="Nucleomorph 1"/>
</dbReference>
<name>Q3LWD0_BIGNA</name>
<dbReference type="EMBL" id="DQ158856">
    <property type="protein sequence ID" value="ABA27235.1"/>
    <property type="molecule type" value="Genomic_DNA"/>
</dbReference>
<keyword evidence="1" id="KW-0542">Nucleomorph</keyword>
<evidence type="ECO:0000313" key="1">
    <source>
        <dbReference type="EMBL" id="ABA27235.1"/>
    </source>
</evidence>
<dbReference type="AlphaFoldDB" id="Q3LWD0"/>
<evidence type="ECO:0000313" key="2">
    <source>
        <dbReference type="Proteomes" id="UP000243425"/>
    </source>
</evidence>
<sequence length="324" mass="38002">MTSEIKISLVKPNINRYRKRADRSQWKLKSSERKNNELKFKKISYLFYSSRNLLTINQEMKVKNGFIFLFDENIKVFYETLKIHNYKIHIEKLALCKMIISAISYSQKKNCMVQISVIPDKNISYSGSLHLNINLVILSENQKSIYGKELILLNNRLQYTSDVTSHLYENLSSRFRFLYPKQHLMIQNTGQNIYYSNNVVLIYLMNNDLYIVRNNTERPTILFKFLIDRLEKLKNKSEDIMTVPFKNIVVVDKVSDECHNSALLSLDASFSINIINKINHSVIETDQYSKIILLLISLINDELMPKLSSSKYFPIPYGIKISQK</sequence>
<accession>Q3LWD0</accession>
<protein>
    <submittedName>
        <fullName evidence="1">Uncharacterized protein</fullName>
    </submittedName>
</protein>
<dbReference type="GeneID" id="5788449"/>
<organism evidence="1 2">
    <name type="scientific">Bigelowiella natans</name>
    <name type="common">Pedinomonas minutissima</name>
    <name type="synonym">Chlorarachnion sp. (strain CCMP621)</name>
    <dbReference type="NCBI Taxonomy" id="227086"/>
    <lineage>
        <taxon>Eukaryota</taxon>
        <taxon>Sar</taxon>
        <taxon>Rhizaria</taxon>
        <taxon>Cercozoa</taxon>
        <taxon>Chlorarachniophyceae</taxon>
        <taxon>Bigelowiella</taxon>
    </lineage>
</organism>
<dbReference type="RefSeq" id="XP_001712847.1">
    <property type="nucleotide sequence ID" value="XM_001712795.1"/>
</dbReference>
<reference evidence="1 2" key="1">
    <citation type="journal article" date="2006" name="Proc. Natl. Acad. Sci. U.S.A.">
        <title>Complete nucleotide sequence of the chlorarachniophyte nucleomorph: nature's smallest nucleus.</title>
        <authorList>
            <person name="Gilson P.R."/>
            <person name="Su V."/>
            <person name="Slamovits C.H."/>
            <person name="Reith M.E."/>
            <person name="Keeling P.J."/>
            <person name="McFadden G.I."/>
        </authorList>
    </citation>
    <scope>NUCLEOTIDE SEQUENCE [LARGE SCALE GENOMIC DNA]</scope>
    <source>
        <strain evidence="2">CCMP621</strain>
    </source>
</reference>
<proteinExistence type="predicted"/>